<proteinExistence type="predicted"/>
<dbReference type="InterPro" id="IPR029063">
    <property type="entry name" value="SAM-dependent_MTases_sf"/>
</dbReference>
<dbReference type="Pfam" id="PF08241">
    <property type="entry name" value="Methyltransf_11"/>
    <property type="match status" value="1"/>
</dbReference>
<name>A0ABN1W572_9ACTN</name>
<organism evidence="2 3">
    <name type="scientific">Kitasatospora nipponensis</name>
    <dbReference type="NCBI Taxonomy" id="258049"/>
    <lineage>
        <taxon>Bacteria</taxon>
        <taxon>Bacillati</taxon>
        <taxon>Actinomycetota</taxon>
        <taxon>Actinomycetes</taxon>
        <taxon>Kitasatosporales</taxon>
        <taxon>Streptomycetaceae</taxon>
        <taxon>Kitasatospora</taxon>
    </lineage>
</organism>
<dbReference type="Proteomes" id="UP001500037">
    <property type="component" value="Unassembled WGS sequence"/>
</dbReference>
<protein>
    <recommendedName>
        <fullName evidence="1">Methyltransferase type 11 domain-containing protein</fullName>
    </recommendedName>
</protein>
<keyword evidence="3" id="KW-1185">Reference proteome</keyword>
<evidence type="ECO:0000259" key="1">
    <source>
        <dbReference type="Pfam" id="PF08241"/>
    </source>
</evidence>
<dbReference type="EMBL" id="BAAALF010000039">
    <property type="protein sequence ID" value="GAA1236248.1"/>
    <property type="molecule type" value="Genomic_DNA"/>
</dbReference>
<dbReference type="Gene3D" id="3.40.50.150">
    <property type="entry name" value="Vaccinia Virus protein VP39"/>
    <property type="match status" value="1"/>
</dbReference>
<comment type="caution">
    <text evidence="2">The sequence shown here is derived from an EMBL/GenBank/DDBJ whole genome shotgun (WGS) entry which is preliminary data.</text>
</comment>
<gene>
    <name evidence="2" type="ORF">GCM10009665_28020</name>
</gene>
<dbReference type="InterPro" id="IPR013216">
    <property type="entry name" value="Methyltransf_11"/>
</dbReference>
<evidence type="ECO:0000313" key="3">
    <source>
        <dbReference type="Proteomes" id="UP001500037"/>
    </source>
</evidence>
<dbReference type="CDD" id="cd02440">
    <property type="entry name" value="AdoMet_MTases"/>
    <property type="match status" value="1"/>
</dbReference>
<accession>A0ABN1W572</accession>
<dbReference type="RefSeq" id="WP_344441819.1">
    <property type="nucleotide sequence ID" value="NZ_BAAALF010000039.1"/>
</dbReference>
<feature type="domain" description="Methyltransferase type 11" evidence="1">
    <location>
        <begin position="59"/>
        <end position="151"/>
    </location>
</feature>
<dbReference type="SUPFAM" id="SSF53335">
    <property type="entry name" value="S-adenosyl-L-methionine-dependent methyltransferases"/>
    <property type="match status" value="1"/>
</dbReference>
<reference evidence="2 3" key="1">
    <citation type="journal article" date="2019" name="Int. J. Syst. Evol. Microbiol.">
        <title>The Global Catalogue of Microorganisms (GCM) 10K type strain sequencing project: providing services to taxonomists for standard genome sequencing and annotation.</title>
        <authorList>
            <consortium name="The Broad Institute Genomics Platform"/>
            <consortium name="The Broad Institute Genome Sequencing Center for Infectious Disease"/>
            <person name="Wu L."/>
            <person name="Ma J."/>
        </authorList>
    </citation>
    <scope>NUCLEOTIDE SEQUENCE [LARGE SCALE GENOMIC DNA]</scope>
    <source>
        <strain evidence="2 3">JCM 13004</strain>
    </source>
</reference>
<sequence>MTDSLAPEILAYYTRGDEEGRLLRGTNRLELWRTQDVLRRLLAPLAEDAARRGTALRILDVGGGAGIHAQWLAADGHRVELVDPVPLHVEQAGRLAGVTATLGDARALAAADGSADVVLLLGPLYHLPEREDRLRALAEARRVLRPGGLVVAATINRFAGVHDCVRSGSYFTPANQAVTDACVATGALRPGGTANLFTTAYFHLAADVPVEFTEAGLTTTGQYGLEGAVWLLGVEERLDDPEQRALLLDVLRRAESEPSLLGVSGHLLTAGTA</sequence>
<evidence type="ECO:0000313" key="2">
    <source>
        <dbReference type="EMBL" id="GAA1236248.1"/>
    </source>
</evidence>